<name>A0A6N6VMK0_9HYPH</name>
<dbReference type="RefSeq" id="WP_152215630.1">
    <property type="nucleotide sequence ID" value="NZ_WESC01000005.1"/>
</dbReference>
<dbReference type="PROSITE" id="PS51123">
    <property type="entry name" value="OMPA_2"/>
    <property type="match status" value="1"/>
</dbReference>
<evidence type="ECO:0000313" key="4">
    <source>
        <dbReference type="EMBL" id="KAB7740788.1"/>
    </source>
</evidence>
<keyword evidence="1" id="KW-0472">Membrane</keyword>
<proteinExistence type="predicted"/>
<evidence type="ECO:0000259" key="3">
    <source>
        <dbReference type="PROSITE" id="PS51123"/>
    </source>
</evidence>
<keyword evidence="5" id="KW-1185">Reference proteome</keyword>
<dbReference type="SUPFAM" id="SSF103088">
    <property type="entry name" value="OmpA-like"/>
    <property type="match status" value="1"/>
</dbReference>
<dbReference type="EMBL" id="WESC01000005">
    <property type="protein sequence ID" value="KAB7740788.1"/>
    <property type="molecule type" value="Genomic_DNA"/>
</dbReference>
<feature type="domain" description="OmpA-like" evidence="3">
    <location>
        <begin position="82"/>
        <end position="189"/>
    </location>
</feature>
<accession>A0A6N6VMK0</accession>
<dbReference type="InterPro" id="IPR006665">
    <property type="entry name" value="OmpA-like"/>
</dbReference>
<protein>
    <submittedName>
        <fullName evidence="4">OmpA family protein</fullName>
    </submittedName>
</protein>
<organism evidence="4 5">
    <name type="scientific">Parvibaculum sedimenti</name>
    <dbReference type="NCBI Taxonomy" id="2608632"/>
    <lineage>
        <taxon>Bacteria</taxon>
        <taxon>Pseudomonadati</taxon>
        <taxon>Pseudomonadota</taxon>
        <taxon>Alphaproteobacteria</taxon>
        <taxon>Hyphomicrobiales</taxon>
        <taxon>Parvibaculaceae</taxon>
        <taxon>Parvibaculum</taxon>
    </lineage>
</organism>
<feature type="signal peptide" evidence="2">
    <location>
        <begin position="1"/>
        <end position="31"/>
    </location>
</feature>
<dbReference type="Pfam" id="PF00691">
    <property type="entry name" value="OmpA"/>
    <property type="match status" value="1"/>
</dbReference>
<evidence type="ECO:0000256" key="1">
    <source>
        <dbReference type="PROSITE-ProRule" id="PRU00473"/>
    </source>
</evidence>
<comment type="caution">
    <text evidence="4">The sequence shown here is derived from an EMBL/GenBank/DDBJ whole genome shotgun (WGS) entry which is preliminary data.</text>
</comment>
<dbReference type="GO" id="GO:0016020">
    <property type="term" value="C:membrane"/>
    <property type="evidence" value="ECO:0007669"/>
    <property type="project" value="UniProtKB-UniRule"/>
</dbReference>
<dbReference type="AlphaFoldDB" id="A0A6N6VMK0"/>
<feature type="chain" id="PRO_5027067015" evidence="2">
    <location>
        <begin position="32"/>
        <end position="189"/>
    </location>
</feature>
<dbReference type="Proteomes" id="UP000468901">
    <property type="component" value="Unassembled WGS sequence"/>
</dbReference>
<evidence type="ECO:0000313" key="5">
    <source>
        <dbReference type="Proteomes" id="UP000468901"/>
    </source>
</evidence>
<evidence type="ECO:0000256" key="2">
    <source>
        <dbReference type="SAM" id="SignalP"/>
    </source>
</evidence>
<reference evidence="4 5" key="1">
    <citation type="submission" date="2019-09" db="EMBL/GenBank/DDBJ databases">
        <title>Parvibaculum sedimenti sp. nov., isolated from sediment.</title>
        <authorList>
            <person name="Wang Y."/>
        </authorList>
    </citation>
    <scope>NUCLEOTIDE SEQUENCE [LARGE SCALE GENOMIC DNA]</scope>
    <source>
        <strain evidence="4 5">HXT-9</strain>
    </source>
</reference>
<dbReference type="Gene3D" id="3.30.1330.60">
    <property type="entry name" value="OmpA-like domain"/>
    <property type="match status" value="1"/>
</dbReference>
<keyword evidence="2" id="KW-0732">Signal</keyword>
<dbReference type="InterPro" id="IPR036737">
    <property type="entry name" value="OmpA-like_sf"/>
</dbReference>
<sequence>MHFLSKHLTSLACRIGLAAALALTAAGAASAAPVDAVPMERPGTRIITTPEAPEPTPLPSIPAMPVPDAPAAAQTQPSAATQLHAAEPALLRVAFGRQDATPTPQAAADVKAFAANFKQHGGRVTLKAYAGAAGDDGTNARRLSLKRALAVREILLSEGIAAERLNVRALGGARDTGPLDRVDIVRTGG</sequence>
<gene>
    <name evidence="4" type="ORF">F2P47_07010</name>
</gene>